<reference evidence="2 3" key="1">
    <citation type="submission" date="2016-04" db="EMBL/GenBank/DDBJ databases">
        <title>Genome analyses suggest a sexual origin of heterokaryosis in a supposedly ancient asexual fungus.</title>
        <authorList>
            <person name="Ropars J."/>
            <person name="Sedzielewska K."/>
            <person name="Noel J."/>
            <person name="Charron P."/>
            <person name="Farinelli L."/>
            <person name="Marton T."/>
            <person name="Kruger M."/>
            <person name="Pelin A."/>
            <person name="Brachmann A."/>
            <person name="Corradi N."/>
        </authorList>
    </citation>
    <scope>NUCLEOTIDE SEQUENCE [LARGE SCALE GENOMIC DNA]</scope>
    <source>
        <strain evidence="2 3">C2</strain>
    </source>
</reference>
<sequence length="262" mass="29738">MRNEAELGSWLSELGVQTPNPVLETPPILPDVEMTLADQTSKNQSTTAKPDAKTSAKNSQKDKKSPDNEVTQILTGYEAVGDEQEQIRDIIVYDIPYIWDLQKILAELKFWGNTIKCSTTDLGGIPVRWLPASWKQREKFQAVIHDILEDMTMATLWTDRKPNQFLMYSGASAFKIIQTSKGKRKLIGYFENWETTLKVLDSPPVSLLSGKELKWCRHSIPNLKKARKLKTKKTPDMKTSGKAVEGSPRSEEGKEYLKEQRP</sequence>
<feature type="compositionally biased region" description="Basic and acidic residues" evidence="1">
    <location>
        <begin position="248"/>
        <end position="262"/>
    </location>
</feature>
<dbReference type="VEuPathDB" id="FungiDB:RhiirA1_497013"/>
<proteinExistence type="predicted"/>
<feature type="region of interest" description="Disordered" evidence="1">
    <location>
        <begin position="1"/>
        <end position="68"/>
    </location>
</feature>
<feature type="region of interest" description="Disordered" evidence="1">
    <location>
        <begin position="226"/>
        <end position="262"/>
    </location>
</feature>
<name>A0A2N1M6W7_9GLOM</name>
<dbReference type="Proteomes" id="UP000233469">
    <property type="component" value="Unassembled WGS sequence"/>
</dbReference>
<reference evidence="2 3" key="2">
    <citation type="submission" date="2017-10" db="EMBL/GenBank/DDBJ databases">
        <title>Extensive intraspecific genome diversity in a model arbuscular mycorrhizal fungus.</title>
        <authorList>
            <person name="Chen E.C.H."/>
            <person name="Morin E."/>
            <person name="Baudet D."/>
            <person name="Noel J."/>
            <person name="Ndikumana S."/>
            <person name="Charron P."/>
            <person name="St-Onge C."/>
            <person name="Giorgi J."/>
            <person name="Grigoriev I.V."/>
            <person name="Roux C."/>
            <person name="Martin F.M."/>
            <person name="Corradi N."/>
        </authorList>
    </citation>
    <scope>NUCLEOTIDE SEQUENCE [LARGE SCALE GENOMIC DNA]</scope>
    <source>
        <strain evidence="2 3">C2</strain>
    </source>
</reference>
<evidence type="ECO:0000313" key="2">
    <source>
        <dbReference type="EMBL" id="PKK57359.1"/>
    </source>
</evidence>
<dbReference type="VEuPathDB" id="FungiDB:FUN_024295"/>
<comment type="caution">
    <text evidence="2">The sequence shown here is derived from an EMBL/GenBank/DDBJ whole genome shotgun (WGS) entry which is preliminary data.</text>
</comment>
<dbReference type="AlphaFoldDB" id="A0A2N1M6W7"/>
<dbReference type="VEuPathDB" id="FungiDB:RhiirFUN_017347"/>
<dbReference type="EMBL" id="LLXL01004465">
    <property type="protein sequence ID" value="PKK57359.1"/>
    <property type="molecule type" value="Genomic_DNA"/>
</dbReference>
<accession>A0A2N1M6W7</accession>
<organism evidence="2 3">
    <name type="scientific">Rhizophagus irregularis</name>
    <dbReference type="NCBI Taxonomy" id="588596"/>
    <lineage>
        <taxon>Eukaryota</taxon>
        <taxon>Fungi</taxon>
        <taxon>Fungi incertae sedis</taxon>
        <taxon>Mucoromycota</taxon>
        <taxon>Glomeromycotina</taxon>
        <taxon>Glomeromycetes</taxon>
        <taxon>Glomerales</taxon>
        <taxon>Glomeraceae</taxon>
        <taxon>Rhizophagus</taxon>
    </lineage>
</organism>
<feature type="compositionally biased region" description="Polar residues" evidence="1">
    <location>
        <begin position="37"/>
        <end position="48"/>
    </location>
</feature>
<evidence type="ECO:0000256" key="1">
    <source>
        <dbReference type="SAM" id="MobiDB-lite"/>
    </source>
</evidence>
<evidence type="ECO:0000313" key="3">
    <source>
        <dbReference type="Proteomes" id="UP000233469"/>
    </source>
</evidence>
<gene>
    <name evidence="2" type="ORF">RhiirC2_798170</name>
</gene>
<protein>
    <submittedName>
        <fullName evidence="2">Uncharacterized protein</fullName>
    </submittedName>
</protein>
<feature type="compositionally biased region" description="Basic and acidic residues" evidence="1">
    <location>
        <begin position="50"/>
        <end position="67"/>
    </location>
</feature>